<dbReference type="PANTHER" id="PTHR43736:SF1">
    <property type="entry name" value="DIHYDRONEOPTERIN TRIPHOSPHATE DIPHOSPHATASE"/>
    <property type="match status" value="1"/>
</dbReference>
<dbReference type="Gene3D" id="3.90.79.10">
    <property type="entry name" value="Nucleoside Triphosphate Pyrophosphohydrolase"/>
    <property type="match status" value="1"/>
</dbReference>
<protein>
    <submittedName>
        <fullName evidence="3">NUDIX hydrolase</fullName>
    </submittedName>
</protein>
<dbReference type="SUPFAM" id="SSF55811">
    <property type="entry name" value="Nudix"/>
    <property type="match status" value="1"/>
</dbReference>
<comment type="similarity">
    <text evidence="1">Belongs to the Nudix hydrolase family.</text>
</comment>
<evidence type="ECO:0000313" key="4">
    <source>
        <dbReference type="Proteomes" id="UP000179627"/>
    </source>
</evidence>
<gene>
    <name evidence="3" type="ORF">CC117_02995</name>
</gene>
<keyword evidence="4" id="KW-1185">Reference proteome</keyword>
<name>A0A1S1R1W8_9ACTN</name>
<dbReference type="InterPro" id="IPR015797">
    <property type="entry name" value="NUDIX_hydrolase-like_dom_sf"/>
</dbReference>
<dbReference type="AlphaFoldDB" id="A0A1S1R1W8"/>
<dbReference type="OrthoDB" id="129709at2"/>
<sequence length="182" mass="19233">MPITAGHIRAALIGYLSSHPGEVSTLTPVLGQLDAGADLASRAEARGHATAGAILLGPGGDVLQIHHRALGRWLLPGGHLEDTDDSLQEAAARELCEETGIPRAAVRSVAGGPVHIDVHPIPVNVARGEPAHQHIDFRFLFRTAADVGDIQAEEVTAAAWRPVDSITDEVLRRRIATAGRRS</sequence>
<dbReference type="GO" id="GO:0016787">
    <property type="term" value="F:hydrolase activity"/>
    <property type="evidence" value="ECO:0007669"/>
    <property type="project" value="UniProtKB-KW"/>
</dbReference>
<dbReference type="InterPro" id="IPR000086">
    <property type="entry name" value="NUDIX_hydrolase_dom"/>
</dbReference>
<dbReference type="CDD" id="cd03674">
    <property type="entry name" value="NUDIX_Hydrolase"/>
    <property type="match status" value="1"/>
</dbReference>
<comment type="caution">
    <text evidence="3">The sequence shown here is derived from an EMBL/GenBank/DDBJ whole genome shotgun (WGS) entry which is preliminary data.</text>
</comment>
<feature type="domain" description="Nudix hydrolase" evidence="2">
    <location>
        <begin position="46"/>
        <end position="182"/>
    </location>
</feature>
<evidence type="ECO:0000259" key="2">
    <source>
        <dbReference type="PROSITE" id="PS51462"/>
    </source>
</evidence>
<evidence type="ECO:0000313" key="3">
    <source>
        <dbReference type="EMBL" id="OHV38714.1"/>
    </source>
</evidence>
<keyword evidence="3" id="KW-0378">Hydrolase</keyword>
<dbReference type="PROSITE" id="PS51462">
    <property type="entry name" value="NUDIX"/>
    <property type="match status" value="1"/>
</dbReference>
<accession>A0A1S1R1W8</accession>
<dbReference type="Proteomes" id="UP000179627">
    <property type="component" value="Unassembled WGS sequence"/>
</dbReference>
<dbReference type="Pfam" id="PF00293">
    <property type="entry name" value="NUDIX"/>
    <property type="match status" value="1"/>
</dbReference>
<dbReference type="RefSeq" id="WP_071083752.1">
    <property type="nucleotide sequence ID" value="NZ_MBLM01000108.1"/>
</dbReference>
<organism evidence="3 4">
    <name type="scientific">Parafrankia colletiae</name>
    <dbReference type="NCBI Taxonomy" id="573497"/>
    <lineage>
        <taxon>Bacteria</taxon>
        <taxon>Bacillati</taxon>
        <taxon>Actinomycetota</taxon>
        <taxon>Actinomycetes</taxon>
        <taxon>Frankiales</taxon>
        <taxon>Frankiaceae</taxon>
        <taxon>Parafrankia</taxon>
    </lineage>
</organism>
<reference evidence="4" key="1">
    <citation type="submission" date="2016-07" db="EMBL/GenBank/DDBJ databases">
        <title>Sequence Frankia sp. strain CcI1.17.</title>
        <authorList>
            <person name="Ghodhbane-Gtari F."/>
            <person name="Swanson E."/>
            <person name="Gueddou A."/>
            <person name="Morris K."/>
            <person name="Hezbri K."/>
            <person name="Ktari A."/>
            <person name="Nouioui I."/>
            <person name="Abebe-Akele F."/>
            <person name="Simpson S."/>
            <person name="Thomas K."/>
            <person name="Gtari M."/>
            <person name="Tisa L.S."/>
            <person name="Hurst S."/>
        </authorList>
    </citation>
    <scope>NUCLEOTIDE SEQUENCE [LARGE SCALE GENOMIC DNA]</scope>
    <source>
        <strain evidence="4">Cc1.17</strain>
    </source>
</reference>
<proteinExistence type="inferred from homology"/>
<dbReference type="PANTHER" id="PTHR43736">
    <property type="entry name" value="ADP-RIBOSE PYROPHOSPHATASE"/>
    <property type="match status" value="1"/>
</dbReference>
<evidence type="ECO:0000256" key="1">
    <source>
        <dbReference type="ARBA" id="ARBA00005582"/>
    </source>
</evidence>
<dbReference type="EMBL" id="MBLM01000108">
    <property type="protein sequence ID" value="OHV38714.1"/>
    <property type="molecule type" value="Genomic_DNA"/>
</dbReference>